<proteinExistence type="predicted"/>
<keyword evidence="3" id="KW-0808">Transferase</keyword>
<evidence type="ECO:0000259" key="1">
    <source>
        <dbReference type="Pfam" id="PF07005"/>
    </source>
</evidence>
<dbReference type="EMBL" id="JBHSBV010000001">
    <property type="protein sequence ID" value="MFC4199407.1"/>
    <property type="molecule type" value="Genomic_DNA"/>
</dbReference>
<comment type="caution">
    <text evidence="3">The sequence shown here is derived from an EMBL/GenBank/DDBJ whole genome shotgun (WGS) entry which is preliminary data.</text>
</comment>
<sequence length="452" mass="46916">MSGQRLKIAWYGDDFTGASDTLAVAARAGLRSMLFLDVPDARRLAQAGPLDALGIAGSARTMAPAALQAELERVGGFFRELGAPVLHYKCCSTFDSSPTVGSIGAALSCLRGFVGADIAYVVGGQPDIGRYCCFSNLYAAAGADAEVYRLDRHPTMSRHPVTPMREADLRRHLQEQGLARVAGVHYPEYAQPSDSLDARVDGLRASLQGQGGAVLFDVADNADLATVGRQIWRAAGYGRALVAGPSTVVQALAAHWKASGMQPAEAAAAASDSAPDRAGRQTMAAPVFALAGSMSPVTARQVEQAASFHRLPLAAASLVADPAYLQVQAGSIAAALAAGQHVLAYVQQSGAGPDRGVATQDLARSTAELLGRVLRAAAARKSLRRIGVAGGDTSSLAVKALPIWGLSFLRPLSPGVALCRAHSDDPALDGLELMLKGGQMGPADIFQRLLGD</sequence>
<dbReference type="Pfam" id="PF17042">
    <property type="entry name" value="NBD_C"/>
    <property type="match status" value="1"/>
</dbReference>
<protein>
    <submittedName>
        <fullName evidence="3">Four-carbon acid sugar kinase family protein</fullName>
        <ecNumber evidence="3">2.7.1.-</ecNumber>
    </submittedName>
</protein>
<keyword evidence="3" id="KW-0418">Kinase</keyword>
<evidence type="ECO:0000313" key="3">
    <source>
        <dbReference type="EMBL" id="MFC4199407.1"/>
    </source>
</evidence>
<dbReference type="EC" id="2.7.1.-" evidence="3"/>
<reference evidence="4" key="1">
    <citation type="journal article" date="2019" name="Int. J. Syst. Evol. Microbiol.">
        <title>The Global Catalogue of Microorganisms (GCM) 10K type strain sequencing project: providing services to taxonomists for standard genome sequencing and annotation.</title>
        <authorList>
            <consortium name="The Broad Institute Genomics Platform"/>
            <consortium name="The Broad Institute Genome Sequencing Center for Infectious Disease"/>
            <person name="Wu L."/>
            <person name="Ma J."/>
        </authorList>
    </citation>
    <scope>NUCLEOTIDE SEQUENCE [LARGE SCALE GENOMIC DNA]</scope>
    <source>
        <strain evidence="4">LMG 24813</strain>
    </source>
</reference>
<evidence type="ECO:0000313" key="4">
    <source>
        <dbReference type="Proteomes" id="UP001595848"/>
    </source>
</evidence>
<evidence type="ECO:0000259" key="2">
    <source>
        <dbReference type="Pfam" id="PF17042"/>
    </source>
</evidence>
<organism evidence="3 4">
    <name type="scientific">Candidimonas humi</name>
    <dbReference type="NCBI Taxonomy" id="683355"/>
    <lineage>
        <taxon>Bacteria</taxon>
        <taxon>Pseudomonadati</taxon>
        <taxon>Pseudomonadota</taxon>
        <taxon>Betaproteobacteria</taxon>
        <taxon>Burkholderiales</taxon>
        <taxon>Alcaligenaceae</taxon>
        <taxon>Candidimonas</taxon>
    </lineage>
</organism>
<accession>A0ABV8NV80</accession>
<dbReference type="RefSeq" id="WP_217962880.1">
    <property type="nucleotide sequence ID" value="NZ_JAHTBN010000001.1"/>
</dbReference>
<dbReference type="GO" id="GO:0016301">
    <property type="term" value="F:kinase activity"/>
    <property type="evidence" value="ECO:0007669"/>
    <property type="project" value="UniProtKB-KW"/>
</dbReference>
<name>A0ABV8NV80_9BURK</name>
<feature type="domain" description="Four-carbon acid sugar kinase N-terminal" evidence="1">
    <location>
        <begin position="8"/>
        <end position="252"/>
    </location>
</feature>
<feature type="domain" description="Four-carbon acid sugar kinase nucleotide binding" evidence="2">
    <location>
        <begin position="289"/>
        <end position="446"/>
    </location>
</feature>
<keyword evidence="4" id="KW-1185">Reference proteome</keyword>
<dbReference type="Proteomes" id="UP001595848">
    <property type="component" value="Unassembled WGS sequence"/>
</dbReference>
<dbReference type="InterPro" id="IPR031475">
    <property type="entry name" value="NBD_C"/>
</dbReference>
<dbReference type="Pfam" id="PF07005">
    <property type="entry name" value="SBD_N"/>
    <property type="match status" value="1"/>
</dbReference>
<gene>
    <name evidence="3" type="ORF">ACFOY1_00450</name>
</gene>
<dbReference type="InterPro" id="IPR010737">
    <property type="entry name" value="4-carb_acid_sugar_kinase_N"/>
</dbReference>